<gene>
    <name evidence="2" type="ORF">IIE05_13540</name>
</gene>
<feature type="domain" description="HTH cro/C1-type" evidence="1">
    <location>
        <begin position="3"/>
        <end position="47"/>
    </location>
</feature>
<keyword evidence="3" id="KW-1185">Reference proteome</keyword>
<dbReference type="RefSeq" id="WP_192905805.1">
    <property type="nucleotide sequence ID" value="NZ_JADBFD010000019.1"/>
</dbReference>
<organism evidence="2 3">
    <name type="scientific">Geobacter anodireducens</name>
    <dbReference type="NCBI Taxonomy" id="1340425"/>
    <lineage>
        <taxon>Bacteria</taxon>
        <taxon>Pseudomonadati</taxon>
        <taxon>Thermodesulfobacteriota</taxon>
        <taxon>Desulfuromonadia</taxon>
        <taxon>Geobacterales</taxon>
        <taxon>Geobacteraceae</taxon>
        <taxon>Geobacter</taxon>
    </lineage>
</organism>
<reference evidence="2 3" key="1">
    <citation type="submission" date="2020-10" db="EMBL/GenBank/DDBJ databases">
        <title>Investigation of anaerobic biodegradation of phenanthrene by a sulfate-dependent Geobacter anodireducens strain PheS2.</title>
        <authorList>
            <person name="Zhang Z."/>
        </authorList>
    </citation>
    <scope>NUCLEOTIDE SEQUENCE [LARGE SCALE GENOMIC DNA]</scope>
    <source>
        <strain evidence="2 3">PheS2</strain>
    </source>
</reference>
<dbReference type="CDD" id="cd00093">
    <property type="entry name" value="HTH_XRE"/>
    <property type="match status" value="1"/>
</dbReference>
<evidence type="ECO:0000313" key="2">
    <source>
        <dbReference type="EMBL" id="MBE2888987.1"/>
    </source>
</evidence>
<protein>
    <submittedName>
        <fullName evidence="2">Helix-turn-helix transcriptional regulator</fullName>
    </submittedName>
</protein>
<evidence type="ECO:0000259" key="1">
    <source>
        <dbReference type="PROSITE" id="PS50943"/>
    </source>
</evidence>
<dbReference type="EMBL" id="JADBFD010000019">
    <property type="protein sequence ID" value="MBE2888987.1"/>
    <property type="molecule type" value="Genomic_DNA"/>
</dbReference>
<dbReference type="SUPFAM" id="SSF47413">
    <property type="entry name" value="lambda repressor-like DNA-binding domains"/>
    <property type="match status" value="1"/>
</dbReference>
<name>A0ABR9NXL7_9BACT</name>
<comment type="caution">
    <text evidence="2">The sequence shown here is derived from an EMBL/GenBank/DDBJ whole genome shotgun (WGS) entry which is preliminary data.</text>
</comment>
<dbReference type="Gene3D" id="1.10.260.40">
    <property type="entry name" value="lambda repressor-like DNA-binding domains"/>
    <property type="match status" value="1"/>
</dbReference>
<dbReference type="PROSITE" id="PS50943">
    <property type="entry name" value="HTH_CROC1"/>
    <property type="match status" value="1"/>
</dbReference>
<dbReference type="InterPro" id="IPR010982">
    <property type="entry name" value="Lambda_DNA-bd_dom_sf"/>
</dbReference>
<accession>A0ABR9NXL7</accession>
<evidence type="ECO:0000313" key="3">
    <source>
        <dbReference type="Proteomes" id="UP000618926"/>
    </source>
</evidence>
<dbReference type="InterPro" id="IPR001387">
    <property type="entry name" value="Cro/C1-type_HTH"/>
</dbReference>
<sequence>MLQEEFAKILDVHKNTVVRFESEKGKPNIEELNKVLTAFPDINPTWLLTGEGPMKRGDTSGTSPPLDEELLQAVLEAVEEYLDQVKGRLKPAKKAQLVAALYDIFCGEEEKAVDKATVIRLVKLAV</sequence>
<proteinExistence type="predicted"/>
<dbReference type="Pfam" id="PF01381">
    <property type="entry name" value="HTH_3"/>
    <property type="match status" value="1"/>
</dbReference>
<dbReference type="Proteomes" id="UP000618926">
    <property type="component" value="Unassembled WGS sequence"/>
</dbReference>